<protein>
    <recommendedName>
        <fullName evidence="1">RNase H type-1 domain-containing protein</fullName>
    </recommendedName>
</protein>
<feature type="domain" description="RNase H type-1" evidence="1">
    <location>
        <begin position="56"/>
        <end position="175"/>
    </location>
</feature>
<gene>
    <name evidence="2" type="ORF">Goari_010037</name>
</gene>
<organism evidence="2 3">
    <name type="scientific">Gossypium aridum</name>
    <name type="common">American cotton</name>
    <name type="synonym">Erioxylum aridum</name>
    <dbReference type="NCBI Taxonomy" id="34290"/>
    <lineage>
        <taxon>Eukaryota</taxon>
        <taxon>Viridiplantae</taxon>
        <taxon>Streptophyta</taxon>
        <taxon>Embryophyta</taxon>
        <taxon>Tracheophyta</taxon>
        <taxon>Spermatophyta</taxon>
        <taxon>Magnoliopsida</taxon>
        <taxon>eudicotyledons</taxon>
        <taxon>Gunneridae</taxon>
        <taxon>Pentapetalae</taxon>
        <taxon>rosids</taxon>
        <taxon>malvids</taxon>
        <taxon>Malvales</taxon>
        <taxon>Malvaceae</taxon>
        <taxon>Malvoideae</taxon>
        <taxon>Gossypium</taxon>
    </lineage>
</organism>
<dbReference type="Proteomes" id="UP000593577">
    <property type="component" value="Unassembled WGS sequence"/>
</dbReference>
<dbReference type="EMBL" id="JABFAA010000009">
    <property type="protein sequence ID" value="MBA0692480.1"/>
    <property type="molecule type" value="Genomic_DNA"/>
</dbReference>
<dbReference type="InterPro" id="IPR002156">
    <property type="entry name" value="RNaseH_domain"/>
</dbReference>
<name>A0A7J8XZI8_GOSAI</name>
<evidence type="ECO:0000259" key="1">
    <source>
        <dbReference type="Pfam" id="PF13456"/>
    </source>
</evidence>
<evidence type="ECO:0000313" key="3">
    <source>
        <dbReference type="Proteomes" id="UP000593577"/>
    </source>
</evidence>
<sequence>EVILLVACADIILKIFCTLSKTAQELEKFGHRWRLWKLFLFQGASWNVTEIIKLCTDGVIKVDLGSIAARGFLRNENGEWIIDFNKFLGECSIFDAELWGILDGLSLIHDSSFAGVMMQMDNLEVVKAIQETSSSILNSALISCIHHLLENVGPWGVQHILRKFNNVVDCIAKLAFDTRHNLKVFKEIPRDVLATSPVVLSSGNLP</sequence>
<dbReference type="InterPro" id="IPR036397">
    <property type="entry name" value="RNaseH_sf"/>
</dbReference>
<feature type="non-terminal residue" evidence="2">
    <location>
        <position position="1"/>
    </location>
</feature>
<dbReference type="InterPro" id="IPR053151">
    <property type="entry name" value="RNase_H-like"/>
</dbReference>
<dbReference type="CDD" id="cd06222">
    <property type="entry name" value="RNase_H_like"/>
    <property type="match status" value="1"/>
</dbReference>
<dbReference type="InterPro" id="IPR044730">
    <property type="entry name" value="RNase_H-like_dom_plant"/>
</dbReference>
<comment type="caution">
    <text evidence="2">The sequence shown here is derived from an EMBL/GenBank/DDBJ whole genome shotgun (WGS) entry which is preliminary data.</text>
</comment>
<dbReference type="Gene3D" id="3.30.420.10">
    <property type="entry name" value="Ribonuclease H-like superfamily/Ribonuclease H"/>
    <property type="match status" value="1"/>
</dbReference>
<proteinExistence type="predicted"/>
<dbReference type="AlphaFoldDB" id="A0A7J8XZI8"/>
<dbReference type="Pfam" id="PF13456">
    <property type="entry name" value="RVT_3"/>
    <property type="match status" value="1"/>
</dbReference>
<reference evidence="2 3" key="1">
    <citation type="journal article" date="2019" name="Genome Biol. Evol.">
        <title>Insights into the evolution of the New World diploid cottons (Gossypium, subgenus Houzingenia) based on genome sequencing.</title>
        <authorList>
            <person name="Grover C.E."/>
            <person name="Arick M.A. 2nd"/>
            <person name="Thrash A."/>
            <person name="Conover J.L."/>
            <person name="Sanders W.S."/>
            <person name="Peterson D.G."/>
            <person name="Frelichowski J.E."/>
            <person name="Scheffler J.A."/>
            <person name="Scheffler B.E."/>
            <person name="Wendel J.F."/>
        </authorList>
    </citation>
    <scope>NUCLEOTIDE SEQUENCE [LARGE SCALE GENOMIC DNA]</scope>
    <source>
        <strain evidence="2">185</strain>
        <tissue evidence="2">Leaf</tissue>
    </source>
</reference>
<accession>A0A7J8XZI8</accession>
<dbReference type="GO" id="GO:0003676">
    <property type="term" value="F:nucleic acid binding"/>
    <property type="evidence" value="ECO:0007669"/>
    <property type="project" value="InterPro"/>
</dbReference>
<evidence type="ECO:0000313" key="2">
    <source>
        <dbReference type="EMBL" id="MBA0692480.1"/>
    </source>
</evidence>
<dbReference type="PANTHER" id="PTHR47723:SF13">
    <property type="entry name" value="PUTATIVE-RELATED"/>
    <property type="match status" value="1"/>
</dbReference>
<dbReference type="GO" id="GO:0004523">
    <property type="term" value="F:RNA-DNA hybrid ribonuclease activity"/>
    <property type="evidence" value="ECO:0007669"/>
    <property type="project" value="InterPro"/>
</dbReference>
<dbReference type="InterPro" id="IPR012337">
    <property type="entry name" value="RNaseH-like_sf"/>
</dbReference>
<dbReference type="PANTHER" id="PTHR47723">
    <property type="entry name" value="OS05G0353850 PROTEIN"/>
    <property type="match status" value="1"/>
</dbReference>
<dbReference type="SUPFAM" id="SSF53098">
    <property type="entry name" value="Ribonuclease H-like"/>
    <property type="match status" value="1"/>
</dbReference>
<keyword evidence="3" id="KW-1185">Reference proteome</keyword>